<name>A0ABT0ZYF4_9PSEU</name>
<dbReference type="PROSITE" id="PS50977">
    <property type="entry name" value="HTH_TETR_2"/>
    <property type="match status" value="1"/>
</dbReference>
<dbReference type="PANTHER" id="PTHR30055:SF226">
    <property type="entry name" value="HTH-TYPE TRANSCRIPTIONAL REGULATOR PKSA"/>
    <property type="match status" value="1"/>
</dbReference>
<gene>
    <name evidence="4" type="ORF">KDL28_11950</name>
</gene>
<dbReference type="RefSeq" id="WP_252437856.1">
    <property type="nucleotide sequence ID" value="NZ_JAGSOV010000024.1"/>
</dbReference>
<dbReference type="Proteomes" id="UP001165283">
    <property type="component" value="Unassembled WGS sequence"/>
</dbReference>
<feature type="DNA-binding region" description="H-T-H motif" evidence="2">
    <location>
        <begin position="39"/>
        <end position="58"/>
    </location>
</feature>
<dbReference type="PROSITE" id="PS01081">
    <property type="entry name" value="HTH_TETR_1"/>
    <property type="match status" value="1"/>
</dbReference>
<dbReference type="PANTHER" id="PTHR30055">
    <property type="entry name" value="HTH-TYPE TRANSCRIPTIONAL REGULATOR RUTR"/>
    <property type="match status" value="1"/>
</dbReference>
<evidence type="ECO:0000313" key="4">
    <source>
        <dbReference type="EMBL" id="MCO1655765.1"/>
    </source>
</evidence>
<dbReference type="InterPro" id="IPR001647">
    <property type="entry name" value="HTH_TetR"/>
</dbReference>
<dbReference type="Gene3D" id="1.10.357.10">
    <property type="entry name" value="Tetracycline Repressor, domain 2"/>
    <property type="match status" value="1"/>
</dbReference>
<protein>
    <submittedName>
        <fullName evidence="4">TetR/AcrR family transcriptional regulator</fullName>
    </submittedName>
</protein>
<proteinExistence type="predicted"/>
<dbReference type="PRINTS" id="PR00455">
    <property type="entry name" value="HTHTETR"/>
</dbReference>
<dbReference type="InterPro" id="IPR023772">
    <property type="entry name" value="DNA-bd_HTH_TetR-type_CS"/>
</dbReference>
<dbReference type="Pfam" id="PF00440">
    <property type="entry name" value="TetR_N"/>
    <property type="match status" value="1"/>
</dbReference>
<evidence type="ECO:0000259" key="3">
    <source>
        <dbReference type="PROSITE" id="PS50977"/>
    </source>
</evidence>
<evidence type="ECO:0000313" key="5">
    <source>
        <dbReference type="Proteomes" id="UP001165283"/>
    </source>
</evidence>
<keyword evidence="1 2" id="KW-0238">DNA-binding</keyword>
<feature type="domain" description="HTH tetR-type" evidence="3">
    <location>
        <begin position="16"/>
        <end position="76"/>
    </location>
</feature>
<dbReference type="InterPro" id="IPR050109">
    <property type="entry name" value="HTH-type_TetR-like_transc_reg"/>
</dbReference>
<dbReference type="InterPro" id="IPR009057">
    <property type="entry name" value="Homeodomain-like_sf"/>
</dbReference>
<organism evidence="4 5">
    <name type="scientific">Pseudonocardia humida</name>
    <dbReference type="NCBI Taxonomy" id="2800819"/>
    <lineage>
        <taxon>Bacteria</taxon>
        <taxon>Bacillati</taxon>
        <taxon>Actinomycetota</taxon>
        <taxon>Actinomycetes</taxon>
        <taxon>Pseudonocardiales</taxon>
        <taxon>Pseudonocardiaceae</taxon>
        <taxon>Pseudonocardia</taxon>
    </lineage>
</organism>
<dbReference type="EMBL" id="JAGSOV010000024">
    <property type="protein sequence ID" value="MCO1655765.1"/>
    <property type="molecule type" value="Genomic_DNA"/>
</dbReference>
<evidence type="ECO:0000256" key="1">
    <source>
        <dbReference type="ARBA" id="ARBA00023125"/>
    </source>
</evidence>
<accession>A0ABT0ZYF4</accession>
<comment type="caution">
    <text evidence="4">The sequence shown here is derived from an EMBL/GenBank/DDBJ whole genome shotgun (WGS) entry which is preliminary data.</text>
</comment>
<reference evidence="4" key="1">
    <citation type="submission" date="2021-04" db="EMBL/GenBank/DDBJ databases">
        <title>Pseudonocardia sp. nov., isolated from sandy soil of mangrove forest.</title>
        <authorList>
            <person name="Zan Z."/>
            <person name="Huang R."/>
            <person name="Liu W."/>
        </authorList>
    </citation>
    <scope>NUCLEOTIDE SEQUENCE</scope>
    <source>
        <strain evidence="4">S2-4</strain>
    </source>
</reference>
<dbReference type="SUPFAM" id="SSF46689">
    <property type="entry name" value="Homeodomain-like"/>
    <property type="match status" value="1"/>
</dbReference>
<sequence length="210" mass="22672">MTSRAYDASGRREQARANRARVLDTARELFVADGYTATSIASIAKAAGVSTPTVFAAFTSKANLLKEAAESMLVGDAEPVPLAQRPQMRRVYEAPSAAEVVARLAEFAADAAPRAYPIYSAVFAAADTDPQIAAIVRTFDDQRLVGAGHLADAVCRHLPDGPARHAELRDVIWSLTSLHLYGQLVVQRGWPVRRYGDWIARVLTASLPTP</sequence>
<keyword evidence="5" id="KW-1185">Reference proteome</keyword>
<evidence type="ECO:0000256" key="2">
    <source>
        <dbReference type="PROSITE-ProRule" id="PRU00335"/>
    </source>
</evidence>